<evidence type="ECO:0000313" key="5">
    <source>
        <dbReference type="EMBL" id="GAW94785.1"/>
    </source>
</evidence>
<evidence type="ECO:0000256" key="1">
    <source>
        <dbReference type="ARBA" id="ARBA00010493"/>
    </source>
</evidence>
<dbReference type="EMBL" id="BDQM01000002">
    <property type="protein sequence ID" value="GAW94785.1"/>
    <property type="molecule type" value="Genomic_DNA"/>
</dbReference>
<dbReference type="PANTHER" id="PTHR11735:SF11">
    <property type="entry name" value="TRNA THREONYLCARBAMOYLADENOSINE BIOSYNTHESIS PROTEIN TSAB"/>
    <property type="match status" value="1"/>
</dbReference>
<dbReference type="CDD" id="cd24032">
    <property type="entry name" value="ASKHA_NBD_TsaB"/>
    <property type="match status" value="1"/>
</dbReference>
<proteinExistence type="inferred from homology"/>
<evidence type="ECO:0000256" key="2">
    <source>
        <dbReference type="ARBA" id="ARBA00019012"/>
    </source>
</evidence>
<comment type="similarity">
    <text evidence="1">Belongs to the KAE1 / TsaD family. TsaB subfamily.</text>
</comment>
<dbReference type="Proteomes" id="UP000197068">
    <property type="component" value="Unassembled WGS sequence"/>
</dbReference>
<evidence type="ECO:0000259" key="4">
    <source>
        <dbReference type="Pfam" id="PF00814"/>
    </source>
</evidence>
<dbReference type="SUPFAM" id="SSF53067">
    <property type="entry name" value="Actin-like ATPase domain"/>
    <property type="match status" value="2"/>
</dbReference>
<accession>A0ABQ0MR05</accession>
<dbReference type="Gene3D" id="3.30.420.40">
    <property type="match status" value="2"/>
</dbReference>
<dbReference type="InterPro" id="IPR000905">
    <property type="entry name" value="Gcp-like_dom"/>
</dbReference>
<protein>
    <recommendedName>
        <fullName evidence="2">tRNA threonylcarbamoyladenosine biosynthesis protein TsaB</fullName>
    </recommendedName>
    <alternativeName>
        <fullName evidence="3">t(6)A37 threonylcarbamoyladenosine biosynthesis protein TsaB</fullName>
    </alternativeName>
</protein>
<dbReference type="InterPro" id="IPR043129">
    <property type="entry name" value="ATPase_NBD"/>
</dbReference>
<dbReference type="RefSeq" id="WP_057180037.1">
    <property type="nucleotide sequence ID" value="NZ_BDQM01000002.1"/>
</dbReference>
<feature type="domain" description="Gcp-like" evidence="4">
    <location>
        <begin position="29"/>
        <end position="150"/>
    </location>
</feature>
<evidence type="ECO:0000313" key="6">
    <source>
        <dbReference type="Proteomes" id="UP000197068"/>
    </source>
</evidence>
<evidence type="ECO:0000256" key="3">
    <source>
        <dbReference type="ARBA" id="ARBA00032446"/>
    </source>
</evidence>
<dbReference type="PANTHER" id="PTHR11735">
    <property type="entry name" value="TRNA N6-ADENOSINE THREONYLCARBAMOYLTRANSFERASE"/>
    <property type="match status" value="1"/>
</dbReference>
<gene>
    <name evidence="5" type="primary">yeaZ</name>
    <name evidence="5" type="ORF">MTCD1_00382</name>
</gene>
<reference evidence="5 6" key="1">
    <citation type="submission" date="2017-06" db="EMBL/GenBank/DDBJ databases">
        <title>Whole Genome Sequences of Colwellia marinimaniae MTCD1.</title>
        <authorList>
            <person name="Kusumoto H."/>
            <person name="Inoue M."/>
            <person name="Tanikawa K."/>
            <person name="Maeji H."/>
            <person name="Cameron J.H."/>
            <person name="Bartlett D.H."/>
        </authorList>
    </citation>
    <scope>NUCLEOTIDE SEQUENCE [LARGE SCALE GENOMIC DNA]</scope>
    <source>
        <strain evidence="5 6">MTCD1</strain>
    </source>
</reference>
<dbReference type="Pfam" id="PF00814">
    <property type="entry name" value="TsaD"/>
    <property type="match status" value="1"/>
</dbReference>
<sequence length="243" mass="25938">MNYLALDASTEACSVALQVNGKIFSRFELCPQSHSLHLLPMIDAVLNEANIKLAELDGLIFGQGPGSFTGVRIGVGVAQGLAFSANLPVVGVSSLQAMAQLAYIKHGHKQVIAAIDARMSEVYNGYYVLDEDNIMQAQQAEAVTPPEQLAEQLSAVVTAPKYAVGTGWDAYSEKLSEKLSEKSGEQLFSLKLNDGSPDILFPSAEAMLTIGKIKLAQGLGVAAEDAQPVYVRDTVSWKKLPGK</sequence>
<keyword evidence="6" id="KW-1185">Reference proteome</keyword>
<organism evidence="5 6">
    <name type="scientific">Colwellia marinimaniae</name>
    <dbReference type="NCBI Taxonomy" id="1513592"/>
    <lineage>
        <taxon>Bacteria</taxon>
        <taxon>Pseudomonadati</taxon>
        <taxon>Pseudomonadota</taxon>
        <taxon>Gammaproteobacteria</taxon>
        <taxon>Alteromonadales</taxon>
        <taxon>Colwelliaceae</taxon>
        <taxon>Colwellia</taxon>
    </lineage>
</organism>
<dbReference type="InterPro" id="IPR022496">
    <property type="entry name" value="T6A_TsaB"/>
</dbReference>
<dbReference type="NCBIfam" id="TIGR03725">
    <property type="entry name" value="T6A_YeaZ"/>
    <property type="match status" value="1"/>
</dbReference>
<comment type="caution">
    <text evidence="5">The sequence shown here is derived from an EMBL/GenBank/DDBJ whole genome shotgun (WGS) entry which is preliminary data.</text>
</comment>
<name>A0ABQ0MR05_9GAMM</name>